<accession>A0A4U6SZG9</accession>
<dbReference type="Proteomes" id="UP000298652">
    <property type="component" value="Chromosome 9"/>
</dbReference>
<dbReference type="EMBL" id="CM016560">
    <property type="protein sequence ID" value="TKV93593.1"/>
    <property type="molecule type" value="Genomic_DNA"/>
</dbReference>
<evidence type="ECO:0000313" key="1">
    <source>
        <dbReference type="EMBL" id="TKV93593.1"/>
    </source>
</evidence>
<protein>
    <submittedName>
        <fullName evidence="1">Uncharacterized protein</fullName>
    </submittedName>
</protein>
<evidence type="ECO:0000313" key="2">
    <source>
        <dbReference type="Proteomes" id="UP000298652"/>
    </source>
</evidence>
<dbReference type="Gramene" id="TKV93593">
    <property type="protein sequence ID" value="TKV93593"/>
    <property type="gene ID" value="SEVIR_9G235750v2"/>
</dbReference>
<name>A0A4U6SZG9_SETVI</name>
<reference evidence="1" key="1">
    <citation type="submission" date="2019-03" db="EMBL/GenBank/DDBJ databases">
        <title>WGS assembly of Setaria viridis.</title>
        <authorList>
            <person name="Huang P."/>
            <person name="Jenkins J."/>
            <person name="Grimwood J."/>
            <person name="Barry K."/>
            <person name="Healey A."/>
            <person name="Mamidi S."/>
            <person name="Sreedasyam A."/>
            <person name="Shu S."/>
            <person name="Feldman M."/>
            <person name="Wu J."/>
            <person name="Yu Y."/>
            <person name="Chen C."/>
            <person name="Johnson J."/>
            <person name="Rokhsar D."/>
            <person name="Baxter I."/>
            <person name="Schmutz J."/>
            <person name="Brutnell T."/>
            <person name="Kellogg E."/>
        </authorList>
    </citation>
    <scope>NUCLEOTIDE SEQUENCE [LARGE SCALE GENOMIC DNA]</scope>
</reference>
<dbReference type="AlphaFoldDB" id="A0A4U6SZG9"/>
<organism evidence="1 2">
    <name type="scientific">Setaria viridis</name>
    <name type="common">Green bristlegrass</name>
    <name type="synonym">Setaria italica subsp. viridis</name>
    <dbReference type="NCBI Taxonomy" id="4556"/>
    <lineage>
        <taxon>Eukaryota</taxon>
        <taxon>Viridiplantae</taxon>
        <taxon>Streptophyta</taxon>
        <taxon>Embryophyta</taxon>
        <taxon>Tracheophyta</taxon>
        <taxon>Spermatophyta</taxon>
        <taxon>Magnoliopsida</taxon>
        <taxon>Liliopsida</taxon>
        <taxon>Poales</taxon>
        <taxon>Poaceae</taxon>
        <taxon>PACMAD clade</taxon>
        <taxon>Panicoideae</taxon>
        <taxon>Panicodae</taxon>
        <taxon>Paniceae</taxon>
        <taxon>Cenchrinae</taxon>
        <taxon>Setaria</taxon>
    </lineage>
</organism>
<keyword evidence="2" id="KW-1185">Reference proteome</keyword>
<gene>
    <name evidence="1" type="ORF">SEVIR_9G235750v2</name>
</gene>
<sequence length="57" mass="6597">MVTLAGTAFFLGGINQLPLSTLSFHLCCEFMQAKILSLMTWGQRLQWRRAQRHFARI</sequence>
<proteinExistence type="predicted"/>